<protein>
    <submittedName>
        <fullName evidence="1">Uncharacterized protein</fullName>
    </submittedName>
</protein>
<accession>A0ABR3MZT3</accession>
<evidence type="ECO:0000313" key="1">
    <source>
        <dbReference type="EMBL" id="KAL1270157.1"/>
    </source>
</evidence>
<dbReference type="Proteomes" id="UP001558613">
    <property type="component" value="Unassembled WGS sequence"/>
</dbReference>
<sequence length="163" mass="18272">MPVCLSWRPRTDEPQAAARTHAHTRRASASASLEEERSLQIEIKVSTFSPNARVCSAAAAASMRYDQLTLIPPSDGYHCGICTQRFCVASAWVFRVSKCYRLIFTPHAADRHKRQSFELQIGRDQGLAEEDRLPWQMPAICLNALDRLVTDVKASVERVLSVT</sequence>
<evidence type="ECO:0000313" key="2">
    <source>
        <dbReference type="Proteomes" id="UP001558613"/>
    </source>
</evidence>
<keyword evidence="2" id="KW-1185">Reference proteome</keyword>
<organism evidence="1 2">
    <name type="scientific">Cirrhinus molitorella</name>
    <name type="common">mud carp</name>
    <dbReference type="NCBI Taxonomy" id="172907"/>
    <lineage>
        <taxon>Eukaryota</taxon>
        <taxon>Metazoa</taxon>
        <taxon>Chordata</taxon>
        <taxon>Craniata</taxon>
        <taxon>Vertebrata</taxon>
        <taxon>Euteleostomi</taxon>
        <taxon>Actinopterygii</taxon>
        <taxon>Neopterygii</taxon>
        <taxon>Teleostei</taxon>
        <taxon>Ostariophysi</taxon>
        <taxon>Cypriniformes</taxon>
        <taxon>Cyprinidae</taxon>
        <taxon>Labeoninae</taxon>
        <taxon>Labeonini</taxon>
        <taxon>Cirrhinus</taxon>
    </lineage>
</organism>
<proteinExistence type="predicted"/>
<name>A0ABR3MZT3_9TELE</name>
<dbReference type="EMBL" id="JAYMGO010000008">
    <property type="protein sequence ID" value="KAL1270157.1"/>
    <property type="molecule type" value="Genomic_DNA"/>
</dbReference>
<gene>
    <name evidence="1" type="ORF">QQF64_032446</name>
</gene>
<comment type="caution">
    <text evidence="1">The sequence shown here is derived from an EMBL/GenBank/DDBJ whole genome shotgun (WGS) entry which is preliminary data.</text>
</comment>
<reference evidence="1 2" key="1">
    <citation type="submission" date="2023-09" db="EMBL/GenBank/DDBJ databases">
        <authorList>
            <person name="Wang M."/>
        </authorList>
    </citation>
    <scope>NUCLEOTIDE SEQUENCE [LARGE SCALE GENOMIC DNA]</scope>
    <source>
        <strain evidence="1">GT-2023</strain>
        <tissue evidence="1">Liver</tissue>
    </source>
</reference>